<keyword evidence="1" id="KW-0812">Transmembrane</keyword>
<dbReference type="EMBL" id="CP060244">
    <property type="protein sequence ID" value="QNT78811.1"/>
    <property type="molecule type" value="Genomic_DNA"/>
</dbReference>
<dbReference type="AlphaFoldDB" id="A0A7H1NSQ1"/>
<keyword evidence="3" id="KW-1185">Reference proteome</keyword>
<name>A0A7H1NSQ1_9PROT</name>
<organism evidence="2 3">
    <name type="scientific">Entomobacter blattae</name>
    <dbReference type="NCBI Taxonomy" id="2762277"/>
    <lineage>
        <taxon>Bacteria</taxon>
        <taxon>Pseudomonadati</taxon>
        <taxon>Pseudomonadota</taxon>
        <taxon>Alphaproteobacteria</taxon>
        <taxon>Acetobacterales</taxon>
        <taxon>Acetobacteraceae</taxon>
        <taxon>Entomobacter</taxon>
    </lineage>
</organism>
<gene>
    <name evidence="2" type="ORF">JGUZn3_15880</name>
</gene>
<keyword evidence="1" id="KW-1133">Transmembrane helix</keyword>
<evidence type="ECO:0000256" key="1">
    <source>
        <dbReference type="SAM" id="Phobius"/>
    </source>
</evidence>
<evidence type="ECO:0000313" key="2">
    <source>
        <dbReference type="EMBL" id="QNT78811.1"/>
    </source>
</evidence>
<feature type="transmembrane region" description="Helical" evidence="1">
    <location>
        <begin position="59"/>
        <end position="82"/>
    </location>
</feature>
<sequence length="83" mass="9352">MFINNSKKSFFVNFLDWIEELWFLYPVMIGVIGGLLNAVQQSQKILFFSVKQDLNVSSIDMAVLFGVPNLCFGSISALILAFL</sequence>
<reference evidence="2 3" key="1">
    <citation type="submission" date="2020-08" db="EMBL/GenBank/DDBJ databases">
        <title>Complete genome sequence of Entomobacter blattae G55GP.</title>
        <authorList>
            <person name="Poehlein A."/>
            <person name="Guzman J."/>
            <person name="Daniel R."/>
            <person name="Vilcinskas A."/>
        </authorList>
    </citation>
    <scope>NUCLEOTIDE SEQUENCE [LARGE SCALE GENOMIC DNA]</scope>
    <source>
        <strain evidence="2 3">G55GP</strain>
    </source>
</reference>
<proteinExistence type="predicted"/>
<dbReference type="Proteomes" id="UP000516349">
    <property type="component" value="Chromosome"/>
</dbReference>
<feature type="transmembrane region" description="Helical" evidence="1">
    <location>
        <begin position="21"/>
        <end position="39"/>
    </location>
</feature>
<evidence type="ECO:0000313" key="3">
    <source>
        <dbReference type="Proteomes" id="UP000516349"/>
    </source>
</evidence>
<keyword evidence="1" id="KW-0472">Membrane</keyword>
<dbReference type="RefSeq" id="WP_203413042.1">
    <property type="nucleotide sequence ID" value="NZ_CP060244.1"/>
</dbReference>
<accession>A0A7H1NSQ1</accession>
<protein>
    <submittedName>
        <fullName evidence="2">Uncharacterized protein</fullName>
    </submittedName>
</protein>
<dbReference type="KEGG" id="ebla:JGUZn3_15880"/>